<dbReference type="SUPFAM" id="SSF52172">
    <property type="entry name" value="CheY-like"/>
    <property type="match status" value="1"/>
</dbReference>
<dbReference type="InterPro" id="IPR046947">
    <property type="entry name" value="LytR-like"/>
</dbReference>
<feature type="domain" description="Response regulatory" evidence="4">
    <location>
        <begin position="4"/>
        <end position="121"/>
    </location>
</feature>
<accession>A0A0M3DKZ3</accession>
<keyword evidence="7" id="KW-1185">Reference proteome</keyword>
<dbReference type="Pfam" id="PF00072">
    <property type="entry name" value="Response_reg"/>
    <property type="match status" value="1"/>
</dbReference>
<evidence type="ECO:0000259" key="4">
    <source>
        <dbReference type="PROSITE" id="PS50110"/>
    </source>
</evidence>
<organism evidence="6 7">
    <name type="scientific">Paraclostridium benzoelyticum</name>
    <dbReference type="NCBI Taxonomy" id="1629550"/>
    <lineage>
        <taxon>Bacteria</taxon>
        <taxon>Bacillati</taxon>
        <taxon>Bacillota</taxon>
        <taxon>Clostridia</taxon>
        <taxon>Peptostreptococcales</taxon>
        <taxon>Peptostreptococcaceae</taxon>
        <taxon>Paraclostridium</taxon>
    </lineage>
</organism>
<proteinExistence type="predicted"/>
<comment type="caution">
    <text evidence="6">The sequence shown here is derived from an EMBL/GenBank/DDBJ whole genome shotgun (WGS) entry which is preliminary data.</text>
</comment>
<dbReference type="PROSITE" id="PS50930">
    <property type="entry name" value="HTH_LYTTR"/>
    <property type="match status" value="1"/>
</dbReference>
<dbReference type="Proteomes" id="UP000034407">
    <property type="component" value="Unassembled WGS sequence"/>
</dbReference>
<dbReference type="PANTHER" id="PTHR37299:SF1">
    <property type="entry name" value="STAGE 0 SPORULATION PROTEIN A HOMOLOG"/>
    <property type="match status" value="1"/>
</dbReference>
<dbReference type="InterPro" id="IPR007492">
    <property type="entry name" value="LytTR_DNA-bd_dom"/>
</dbReference>
<protein>
    <recommendedName>
        <fullName evidence="1">Stage 0 sporulation protein A homolog</fullName>
    </recommendedName>
</protein>
<name>A0A0M3DKZ3_9FIRM</name>
<keyword evidence="3" id="KW-0597">Phosphoprotein</keyword>
<dbReference type="RefSeq" id="WP_021428698.1">
    <property type="nucleotide sequence ID" value="NZ_LBBT01000020.1"/>
</dbReference>
<dbReference type="Gene3D" id="3.40.50.2300">
    <property type="match status" value="1"/>
</dbReference>
<evidence type="ECO:0000256" key="3">
    <source>
        <dbReference type="PROSITE-ProRule" id="PRU00169"/>
    </source>
</evidence>
<dbReference type="InterPro" id="IPR001789">
    <property type="entry name" value="Sig_transdc_resp-reg_receiver"/>
</dbReference>
<feature type="domain" description="HTH LytTR-type" evidence="5">
    <location>
        <begin position="131"/>
        <end position="229"/>
    </location>
</feature>
<dbReference type="EMBL" id="LBBT01000020">
    <property type="protein sequence ID" value="KKY02826.1"/>
    <property type="molecule type" value="Genomic_DNA"/>
</dbReference>
<evidence type="ECO:0000256" key="2">
    <source>
        <dbReference type="ARBA" id="ARBA00024867"/>
    </source>
</evidence>
<dbReference type="Pfam" id="PF04397">
    <property type="entry name" value="LytTR"/>
    <property type="match status" value="1"/>
</dbReference>
<comment type="function">
    <text evidence="2">May play the central regulatory role in sporulation. It may be an element of the effector pathway responsible for the activation of sporulation genes in response to nutritional stress. Spo0A may act in concert with spo0H (a sigma factor) to control the expression of some genes that are critical to the sporulation process.</text>
</comment>
<dbReference type="PATRIC" id="fig|1629550.3.peg.169"/>
<gene>
    <name evidence="6" type="ORF">VN21_01060</name>
</gene>
<reference evidence="6 7" key="1">
    <citation type="submission" date="2015-04" db="EMBL/GenBank/DDBJ databases">
        <title>Microcin producing Clostridium sp. JC272T.</title>
        <authorList>
            <person name="Jyothsna T."/>
            <person name="Sasikala C."/>
            <person name="Ramana C."/>
        </authorList>
    </citation>
    <scope>NUCLEOTIDE SEQUENCE [LARGE SCALE GENOMIC DNA]</scope>
    <source>
        <strain evidence="6 7">JC272</strain>
    </source>
</reference>
<dbReference type="SMART" id="SM00850">
    <property type="entry name" value="LytTR"/>
    <property type="match status" value="1"/>
</dbReference>
<evidence type="ECO:0000313" key="6">
    <source>
        <dbReference type="EMBL" id="KKY02826.1"/>
    </source>
</evidence>
<dbReference type="PANTHER" id="PTHR37299">
    <property type="entry name" value="TRANSCRIPTIONAL REGULATOR-RELATED"/>
    <property type="match status" value="1"/>
</dbReference>
<dbReference type="GO" id="GO:0000156">
    <property type="term" value="F:phosphorelay response regulator activity"/>
    <property type="evidence" value="ECO:0007669"/>
    <property type="project" value="InterPro"/>
</dbReference>
<dbReference type="OrthoDB" id="1756867at2"/>
<dbReference type="SMART" id="SM00448">
    <property type="entry name" value="REC"/>
    <property type="match status" value="1"/>
</dbReference>
<dbReference type="InterPro" id="IPR011006">
    <property type="entry name" value="CheY-like_superfamily"/>
</dbReference>
<dbReference type="AlphaFoldDB" id="A0A0M3DKZ3"/>
<dbReference type="PROSITE" id="PS50110">
    <property type="entry name" value="RESPONSE_REGULATORY"/>
    <property type="match status" value="1"/>
</dbReference>
<sequence>MSLEIIICDDDFVHRSILRDFLCKVLEEEFLEYNLLEFSSGEELLESYPKKADILFLDIQMNDLSGMDTARKIREFDSNVEIIFTTAIAQYVFEAYEVKAYRYLLKPLEYEEIKRQLKLCISEYLNRHSIVSIESRKETIVLPVDEILYAEVQRKEVTIYTKDKTYTIEVSMKKVERKLLNYNFFRCHHSYLVNLKKVNELRNNSIIINDIEIPVSRGKYKEFKVRLTSLLGSSLC</sequence>
<evidence type="ECO:0000256" key="1">
    <source>
        <dbReference type="ARBA" id="ARBA00018672"/>
    </source>
</evidence>
<evidence type="ECO:0000259" key="5">
    <source>
        <dbReference type="PROSITE" id="PS50930"/>
    </source>
</evidence>
<dbReference type="Gene3D" id="2.40.50.1020">
    <property type="entry name" value="LytTr DNA-binding domain"/>
    <property type="match status" value="1"/>
</dbReference>
<feature type="modified residue" description="4-aspartylphosphate" evidence="3">
    <location>
        <position position="58"/>
    </location>
</feature>
<dbReference type="GO" id="GO:0003677">
    <property type="term" value="F:DNA binding"/>
    <property type="evidence" value="ECO:0007669"/>
    <property type="project" value="InterPro"/>
</dbReference>
<evidence type="ECO:0000313" key="7">
    <source>
        <dbReference type="Proteomes" id="UP000034407"/>
    </source>
</evidence>